<organism evidence="1 2">
    <name type="scientific">Conoideocrella luteorostrata</name>
    <dbReference type="NCBI Taxonomy" id="1105319"/>
    <lineage>
        <taxon>Eukaryota</taxon>
        <taxon>Fungi</taxon>
        <taxon>Dikarya</taxon>
        <taxon>Ascomycota</taxon>
        <taxon>Pezizomycotina</taxon>
        <taxon>Sordariomycetes</taxon>
        <taxon>Hypocreomycetidae</taxon>
        <taxon>Hypocreales</taxon>
        <taxon>Clavicipitaceae</taxon>
        <taxon>Conoideocrella</taxon>
    </lineage>
</organism>
<reference evidence="1" key="1">
    <citation type="submission" date="2023-06" db="EMBL/GenBank/DDBJ databases">
        <title>Conoideocrella luteorostrata (Hypocreales: Clavicipitaceae), a potential biocontrol fungus for elongate hemlock scale in United States Christmas tree production areas.</title>
        <authorList>
            <person name="Barrett H."/>
            <person name="Lovett B."/>
            <person name="Macias A.M."/>
            <person name="Stajich J.E."/>
            <person name="Kasson M.T."/>
        </authorList>
    </citation>
    <scope>NUCLEOTIDE SEQUENCE</scope>
    <source>
        <strain evidence="1">ARSEF 14590</strain>
    </source>
</reference>
<dbReference type="Gene3D" id="1.10.1420.10">
    <property type="match status" value="1"/>
</dbReference>
<sequence>MFLTKPNIKRPYSKNESFFASQDAARPAEILDAICEGLFDWICAIITRPRKVPLVRDTVNQFEHATTVPLRPRFVLLWKSFQAINFGRRFDRRTPNRHQALTRTAFCDHIKVVIRLPDFIGTFEGVMDEAYRDPLDAAHTTKLRDLSDSLGKLQDMVEQTVDLDALDRHEYIIKSEYDQGLRVIRKKLDQLDRDIRAEFQ</sequence>
<dbReference type="SUPFAM" id="SSF48334">
    <property type="entry name" value="DNA repair protein MutS, domain III"/>
    <property type="match status" value="1"/>
</dbReference>
<comment type="caution">
    <text evidence="1">The sequence shown here is derived from an EMBL/GenBank/DDBJ whole genome shotgun (WGS) entry which is preliminary data.</text>
</comment>
<dbReference type="AlphaFoldDB" id="A0AAJ0CAS4"/>
<name>A0AAJ0CAS4_9HYPO</name>
<dbReference type="EMBL" id="JASWJB010000658">
    <property type="protein sequence ID" value="KAK2589495.1"/>
    <property type="molecule type" value="Genomic_DNA"/>
</dbReference>
<evidence type="ECO:0000313" key="1">
    <source>
        <dbReference type="EMBL" id="KAK2589495.1"/>
    </source>
</evidence>
<evidence type="ECO:0000313" key="2">
    <source>
        <dbReference type="Proteomes" id="UP001251528"/>
    </source>
</evidence>
<protein>
    <submittedName>
        <fullName evidence="1">MSH2 protein</fullName>
    </submittedName>
</protein>
<proteinExistence type="predicted"/>
<dbReference type="InterPro" id="IPR036187">
    <property type="entry name" value="DNA_mismatch_repair_MutS_sf"/>
</dbReference>
<accession>A0AAJ0CAS4</accession>
<gene>
    <name evidence="1" type="primary">msh2_2</name>
    <name evidence="1" type="ORF">QQS21_012829</name>
</gene>
<keyword evidence="2" id="KW-1185">Reference proteome</keyword>
<dbReference type="Proteomes" id="UP001251528">
    <property type="component" value="Unassembled WGS sequence"/>
</dbReference>